<name>A0A8J2R810_9NEOP</name>
<reference evidence="1" key="1">
    <citation type="submission" date="2021-09" db="EMBL/GenBank/DDBJ databases">
        <authorList>
            <person name="Martin H S."/>
        </authorList>
    </citation>
    <scope>NUCLEOTIDE SEQUENCE</scope>
</reference>
<keyword evidence="2" id="KW-1185">Reference proteome</keyword>
<dbReference type="Proteomes" id="UP000789524">
    <property type="component" value="Unassembled WGS sequence"/>
</dbReference>
<evidence type="ECO:0000313" key="2">
    <source>
        <dbReference type="Proteomes" id="UP000789524"/>
    </source>
</evidence>
<dbReference type="AlphaFoldDB" id="A0A8J2R810"/>
<gene>
    <name evidence="1" type="ORF">DCHRY22_LOCUS15568</name>
</gene>
<protein>
    <submittedName>
        <fullName evidence="1">(African queen) hypothetical protein</fullName>
    </submittedName>
</protein>
<sequence length="85" mass="9689">MRVKSQVEVDNELRQKALRHGLRAELPGWGLRTIAGAKQGRTRHLVITTVILRLPVDVLLSSTILLGAKVIFEPYESPKKYKLEW</sequence>
<organism evidence="1 2">
    <name type="scientific">Danaus chrysippus</name>
    <name type="common">African queen</name>
    <dbReference type="NCBI Taxonomy" id="151541"/>
    <lineage>
        <taxon>Eukaryota</taxon>
        <taxon>Metazoa</taxon>
        <taxon>Ecdysozoa</taxon>
        <taxon>Arthropoda</taxon>
        <taxon>Hexapoda</taxon>
        <taxon>Insecta</taxon>
        <taxon>Pterygota</taxon>
        <taxon>Neoptera</taxon>
        <taxon>Endopterygota</taxon>
        <taxon>Lepidoptera</taxon>
        <taxon>Glossata</taxon>
        <taxon>Ditrysia</taxon>
        <taxon>Papilionoidea</taxon>
        <taxon>Nymphalidae</taxon>
        <taxon>Danainae</taxon>
        <taxon>Danaini</taxon>
        <taxon>Danaina</taxon>
        <taxon>Danaus</taxon>
        <taxon>Anosia</taxon>
    </lineage>
</organism>
<comment type="caution">
    <text evidence="1">The sequence shown here is derived from an EMBL/GenBank/DDBJ whole genome shotgun (WGS) entry which is preliminary data.</text>
</comment>
<dbReference type="EMBL" id="CAKASE010000083">
    <property type="protein sequence ID" value="CAG9585081.1"/>
    <property type="molecule type" value="Genomic_DNA"/>
</dbReference>
<evidence type="ECO:0000313" key="1">
    <source>
        <dbReference type="EMBL" id="CAG9585081.1"/>
    </source>
</evidence>
<accession>A0A8J2R810</accession>
<proteinExistence type="predicted"/>